<dbReference type="Pfam" id="PF00581">
    <property type="entry name" value="Rhodanese"/>
    <property type="match status" value="1"/>
</dbReference>
<dbReference type="PANTHER" id="PTHR43031:SF7">
    <property type="entry name" value="NITRIC OXIDE REDUCTASE FLRD-NAD(+) REDUCTASE"/>
    <property type="match status" value="1"/>
</dbReference>
<evidence type="ECO:0000259" key="1">
    <source>
        <dbReference type="PROSITE" id="PS50206"/>
    </source>
</evidence>
<gene>
    <name evidence="2" type="ORF">CFB84_28750</name>
</gene>
<dbReference type="RefSeq" id="WP_011875860.1">
    <property type="nucleotide sequence ID" value="NZ_CP184471.1"/>
</dbReference>
<dbReference type="OrthoDB" id="9811849at2"/>
<organism evidence="2 3">
    <name type="scientific">Burkholderia aenigmatica</name>
    <dbReference type="NCBI Taxonomy" id="2015348"/>
    <lineage>
        <taxon>Bacteria</taxon>
        <taxon>Pseudomonadati</taxon>
        <taxon>Pseudomonadota</taxon>
        <taxon>Betaproteobacteria</taxon>
        <taxon>Burkholderiales</taxon>
        <taxon>Burkholderiaceae</taxon>
        <taxon>Burkholderia</taxon>
        <taxon>Burkholderia cepacia complex</taxon>
    </lineage>
</organism>
<feature type="domain" description="Rhodanese" evidence="1">
    <location>
        <begin position="18"/>
        <end position="108"/>
    </location>
</feature>
<keyword evidence="2" id="KW-0808">Transferase</keyword>
<dbReference type="EMBL" id="NKFA01000014">
    <property type="protein sequence ID" value="OXI38642.1"/>
    <property type="molecule type" value="Genomic_DNA"/>
</dbReference>
<evidence type="ECO:0000313" key="3">
    <source>
        <dbReference type="Proteomes" id="UP000214600"/>
    </source>
</evidence>
<evidence type="ECO:0000313" key="2">
    <source>
        <dbReference type="EMBL" id="OXI38642.1"/>
    </source>
</evidence>
<dbReference type="GO" id="GO:0016740">
    <property type="term" value="F:transferase activity"/>
    <property type="evidence" value="ECO:0007669"/>
    <property type="project" value="UniProtKB-KW"/>
</dbReference>
<dbReference type="PANTHER" id="PTHR43031">
    <property type="entry name" value="FAD-DEPENDENT OXIDOREDUCTASE"/>
    <property type="match status" value="1"/>
</dbReference>
<sequence>MTTAIAVSSRDLLAALESNQPPQIVDVRRKSAFNESGKIIIGASWYAPEDVGNWMGDLEQSRTVVVYCAHGQERSQMCAATLAQLGFAASYLEGGFAQWLADGLPVTSHTPGNPS</sequence>
<dbReference type="SUPFAM" id="SSF52821">
    <property type="entry name" value="Rhodanese/Cell cycle control phosphatase"/>
    <property type="match status" value="1"/>
</dbReference>
<dbReference type="AlphaFoldDB" id="A0A228I8W0"/>
<dbReference type="InterPro" id="IPR001763">
    <property type="entry name" value="Rhodanese-like_dom"/>
</dbReference>
<dbReference type="Gene3D" id="3.40.250.10">
    <property type="entry name" value="Rhodanese-like domain"/>
    <property type="match status" value="1"/>
</dbReference>
<proteinExistence type="predicted"/>
<reference evidence="2 3" key="2">
    <citation type="submission" date="2017-08" db="EMBL/GenBank/DDBJ databases">
        <title>WGS of novel Burkholderia cepaca complex species.</title>
        <authorList>
            <person name="Lipuma J."/>
            <person name="Spilker T."/>
        </authorList>
    </citation>
    <scope>NUCLEOTIDE SEQUENCE [LARGE SCALE GENOMIC DNA]</scope>
    <source>
        <strain evidence="2 3">AU17325</strain>
    </source>
</reference>
<name>A0A228I8W0_9BURK</name>
<dbReference type="Proteomes" id="UP000214600">
    <property type="component" value="Unassembled WGS sequence"/>
</dbReference>
<dbReference type="InterPro" id="IPR036873">
    <property type="entry name" value="Rhodanese-like_dom_sf"/>
</dbReference>
<protein>
    <submittedName>
        <fullName evidence="2">Sulfurtransferase</fullName>
    </submittedName>
</protein>
<comment type="caution">
    <text evidence="2">The sequence shown here is derived from an EMBL/GenBank/DDBJ whole genome shotgun (WGS) entry which is preliminary data.</text>
</comment>
<dbReference type="InterPro" id="IPR050229">
    <property type="entry name" value="GlpE_sulfurtransferase"/>
</dbReference>
<accession>A0A228I8W0</accession>
<dbReference type="PROSITE" id="PS50206">
    <property type="entry name" value="RHODANESE_3"/>
    <property type="match status" value="1"/>
</dbReference>
<reference evidence="3" key="1">
    <citation type="submission" date="2017-06" db="EMBL/GenBank/DDBJ databases">
        <authorList>
            <person name="LiPuma J."/>
            <person name="Spilker T."/>
        </authorList>
    </citation>
    <scope>NUCLEOTIDE SEQUENCE [LARGE SCALE GENOMIC DNA]</scope>
    <source>
        <strain evidence="3">AU17325</strain>
    </source>
</reference>
<dbReference type="NCBIfam" id="NF033833">
    <property type="entry name" value="rhodan_ChrE"/>
    <property type="match status" value="1"/>
</dbReference>
<dbReference type="SMART" id="SM00450">
    <property type="entry name" value="RHOD"/>
    <property type="match status" value="1"/>
</dbReference>
<dbReference type="GeneID" id="99664839"/>